<dbReference type="NCBIfam" id="NF007756">
    <property type="entry name" value="PRK10437.1"/>
    <property type="match status" value="1"/>
</dbReference>
<protein>
    <recommendedName>
        <fullName evidence="3 8">Carbonic anhydrase</fullName>
        <ecNumber evidence="3 8">4.2.1.1</ecNumber>
    </recommendedName>
    <alternativeName>
        <fullName evidence="8">Carbonate dehydratase</fullName>
    </alternativeName>
</protein>
<evidence type="ECO:0000313" key="9">
    <source>
        <dbReference type="EMBL" id="MCE4539563.1"/>
    </source>
</evidence>
<dbReference type="PANTHER" id="PTHR11002">
    <property type="entry name" value="CARBONIC ANHYDRASE"/>
    <property type="match status" value="1"/>
</dbReference>
<dbReference type="InterPro" id="IPR036874">
    <property type="entry name" value="Carbonic_anhydrase_sf"/>
</dbReference>
<reference evidence="9 10" key="1">
    <citation type="submission" date="2021-12" db="EMBL/GenBank/DDBJ databases">
        <title>Genome seq of p7.</title>
        <authorList>
            <person name="Seo T."/>
        </authorList>
    </citation>
    <scope>NUCLEOTIDE SEQUENCE [LARGE SCALE GENOMIC DNA]</scope>
    <source>
        <strain evidence="9 10">P7</strain>
    </source>
</reference>
<dbReference type="Proteomes" id="UP001201463">
    <property type="component" value="Unassembled WGS sequence"/>
</dbReference>
<evidence type="ECO:0000256" key="1">
    <source>
        <dbReference type="ARBA" id="ARBA00001947"/>
    </source>
</evidence>
<dbReference type="EC" id="4.2.1.1" evidence="3 8"/>
<gene>
    <name evidence="9" type="primary">can</name>
    <name evidence="9" type="ORF">LXT12_20130</name>
</gene>
<comment type="caution">
    <text evidence="9">The sequence shown here is derived from an EMBL/GenBank/DDBJ whole genome shotgun (WGS) entry which is preliminary data.</text>
</comment>
<proteinExistence type="inferred from homology"/>
<dbReference type="EMBL" id="JAJTWT010000009">
    <property type="protein sequence ID" value="MCE4539563.1"/>
    <property type="molecule type" value="Genomic_DNA"/>
</dbReference>
<evidence type="ECO:0000256" key="2">
    <source>
        <dbReference type="ARBA" id="ARBA00006217"/>
    </source>
</evidence>
<dbReference type="SUPFAM" id="SSF53056">
    <property type="entry name" value="beta-carbonic anhydrase, cab"/>
    <property type="match status" value="1"/>
</dbReference>
<evidence type="ECO:0000256" key="7">
    <source>
        <dbReference type="ARBA" id="ARBA00048348"/>
    </source>
</evidence>
<accession>A0ABS8XLM7</accession>
<dbReference type="RefSeq" id="WP_233394083.1">
    <property type="nucleotide sequence ID" value="NZ_JAJTWT010000009.1"/>
</dbReference>
<organism evidence="9 10">
    <name type="scientific">Pelomonas caseinilytica</name>
    <dbReference type="NCBI Taxonomy" id="2906763"/>
    <lineage>
        <taxon>Bacteria</taxon>
        <taxon>Pseudomonadati</taxon>
        <taxon>Pseudomonadota</taxon>
        <taxon>Betaproteobacteria</taxon>
        <taxon>Burkholderiales</taxon>
        <taxon>Sphaerotilaceae</taxon>
        <taxon>Roseateles</taxon>
    </lineage>
</organism>
<evidence type="ECO:0000256" key="4">
    <source>
        <dbReference type="ARBA" id="ARBA00022723"/>
    </source>
</evidence>
<comment type="catalytic activity">
    <reaction evidence="7 8">
        <text>hydrogencarbonate + H(+) = CO2 + H2O</text>
        <dbReference type="Rhea" id="RHEA:10748"/>
        <dbReference type="ChEBI" id="CHEBI:15377"/>
        <dbReference type="ChEBI" id="CHEBI:15378"/>
        <dbReference type="ChEBI" id="CHEBI:16526"/>
        <dbReference type="ChEBI" id="CHEBI:17544"/>
        <dbReference type="EC" id="4.2.1.1"/>
    </reaction>
</comment>
<evidence type="ECO:0000256" key="8">
    <source>
        <dbReference type="RuleBase" id="RU003956"/>
    </source>
</evidence>
<name>A0ABS8XLM7_9BURK</name>
<keyword evidence="6 8" id="KW-0456">Lyase</keyword>
<dbReference type="PROSITE" id="PS00704">
    <property type="entry name" value="PROK_CO2_ANHYDRASE_1"/>
    <property type="match status" value="1"/>
</dbReference>
<evidence type="ECO:0000313" key="10">
    <source>
        <dbReference type="Proteomes" id="UP001201463"/>
    </source>
</evidence>
<keyword evidence="10" id="KW-1185">Reference proteome</keyword>
<keyword evidence="5 8" id="KW-0862">Zinc</keyword>
<evidence type="ECO:0000256" key="5">
    <source>
        <dbReference type="ARBA" id="ARBA00022833"/>
    </source>
</evidence>
<comment type="cofactor">
    <cofactor evidence="1">
        <name>Zn(2+)</name>
        <dbReference type="ChEBI" id="CHEBI:29105"/>
    </cofactor>
</comment>
<evidence type="ECO:0000256" key="3">
    <source>
        <dbReference type="ARBA" id="ARBA00012925"/>
    </source>
</evidence>
<evidence type="ECO:0000256" key="6">
    <source>
        <dbReference type="ARBA" id="ARBA00023239"/>
    </source>
</evidence>
<dbReference type="PANTHER" id="PTHR11002:SF76">
    <property type="entry name" value="CARBONIC ANHYDRASE"/>
    <property type="match status" value="1"/>
</dbReference>
<dbReference type="Pfam" id="PF00484">
    <property type="entry name" value="Pro_CA"/>
    <property type="match status" value="1"/>
</dbReference>
<dbReference type="Gene3D" id="3.40.1050.10">
    <property type="entry name" value="Carbonic anhydrase"/>
    <property type="match status" value="1"/>
</dbReference>
<keyword evidence="4" id="KW-0479">Metal-binding</keyword>
<dbReference type="InterPro" id="IPR015892">
    <property type="entry name" value="Carbonic_anhydrase_CS"/>
</dbReference>
<dbReference type="InterPro" id="IPR001765">
    <property type="entry name" value="Carbonic_anhydrase"/>
</dbReference>
<comment type="similarity">
    <text evidence="2 8">Belongs to the beta-class carbonic anhydrase family.</text>
</comment>
<dbReference type="SMART" id="SM00947">
    <property type="entry name" value="Pro_CA"/>
    <property type="match status" value="1"/>
</dbReference>
<dbReference type="CDD" id="cd00883">
    <property type="entry name" value="beta_CA_cladeA"/>
    <property type="match status" value="1"/>
</dbReference>
<comment type="function">
    <text evidence="8">Reversible hydration of carbon dioxide.</text>
</comment>
<dbReference type="PROSITE" id="PS00705">
    <property type="entry name" value="PROK_CO2_ANHYDRASE_2"/>
    <property type="match status" value="1"/>
</dbReference>
<sequence>MTTMNDDKLRDLLDNNQRWAADTEAREPGFFSRLLKQQTPQYLWIGCADSRVPANELVGLLPGELFVHRNVANVVVHSDLNCLSVMQFAVDHLKVRHIIVVGHSNCGGVRAALYDMRVGLVENWIRHVQDVRHVHSEWLAGVPEPRRVDALCELNVLEQARNACHTTVVQDAWSRGQEVVVHGWVYGLHNGLLEDLHITAAGSDEVEGAYRRALAGVKARYATGG</sequence>